<evidence type="ECO:0000313" key="3">
    <source>
        <dbReference type="Proteomes" id="UP000749293"/>
    </source>
</evidence>
<accession>A0A9P4YZ87</accession>
<dbReference type="Pfam" id="PF20656">
    <property type="entry name" value="MS_N"/>
    <property type="match status" value="1"/>
</dbReference>
<comment type="caution">
    <text evidence="2">The sequence shown here is derived from an EMBL/GenBank/DDBJ whole genome shotgun (WGS) entry which is preliminary data.</text>
</comment>
<dbReference type="SUPFAM" id="SSF51645">
    <property type="entry name" value="Malate synthase G"/>
    <property type="match status" value="1"/>
</dbReference>
<feature type="domain" description="Malate synthase N-terminal" evidence="1">
    <location>
        <begin position="25"/>
        <end position="76"/>
    </location>
</feature>
<reference evidence="2" key="1">
    <citation type="submission" date="2020-03" db="EMBL/GenBank/DDBJ databases">
        <title>Site-based positive gene gene selection in Geosmithia morbida across the United States reveals a broad range of putative effectors and factors for local host and environmental adapation.</title>
        <authorList>
            <person name="Onufrak A."/>
            <person name="Murdoch R.W."/>
            <person name="Gazis R."/>
            <person name="Huff M."/>
            <person name="Staton M."/>
            <person name="Klingeman W."/>
            <person name="Hadziabdic D."/>
        </authorList>
    </citation>
    <scope>NUCLEOTIDE SEQUENCE</scope>
    <source>
        <strain evidence="2">1262</strain>
    </source>
</reference>
<dbReference type="InterPro" id="IPR011076">
    <property type="entry name" value="Malate_synth_sf"/>
</dbReference>
<dbReference type="EMBL" id="JAANYQ010000004">
    <property type="protein sequence ID" value="KAF4124765.1"/>
    <property type="molecule type" value="Genomic_DNA"/>
</dbReference>
<dbReference type="Gene3D" id="3.20.20.360">
    <property type="entry name" value="Malate synthase, domain 3"/>
    <property type="match status" value="1"/>
</dbReference>
<dbReference type="GeneID" id="55971659"/>
<evidence type="ECO:0000259" key="1">
    <source>
        <dbReference type="Pfam" id="PF20656"/>
    </source>
</evidence>
<dbReference type="RefSeq" id="XP_035323417.1">
    <property type="nucleotide sequence ID" value="XM_035467405.1"/>
</dbReference>
<evidence type="ECO:0000313" key="2">
    <source>
        <dbReference type="EMBL" id="KAF4124765.1"/>
    </source>
</evidence>
<protein>
    <submittedName>
        <fullName evidence="2">Malate synthase</fullName>
    </submittedName>
</protein>
<dbReference type="InterPro" id="IPR048356">
    <property type="entry name" value="MS_N"/>
</dbReference>
<dbReference type="OrthoDB" id="186072at2759"/>
<name>A0A9P4YZ87_9HYPO</name>
<gene>
    <name evidence="2" type="ORF">GMORB2_5431</name>
</gene>
<sequence>MIPIKNVITNVATADSILQGPNDSNNNILTTYAPAFLALLHRTFDTACNALLKSCRLRQAELDRGVLLDLLPRTKHIRDNDA</sequence>
<dbReference type="AlphaFoldDB" id="A0A9P4YZ87"/>
<dbReference type="InterPro" id="IPR046363">
    <property type="entry name" value="MS_N_TIM-barrel_dom"/>
</dbReference>
<dbReference type="GO" id="GO:0003824">
    <property type="term" value="F:catalytic activity"/>
    <property type="evidence" value="ECO:0007669"/>
    <property type="project" value="InterPro"/>
</dbReference>
<dbReference type="Proteomes" id="UP000749293">
    <property type="component" value="Unassembled WGS sequence"/>
</dbReference>
<keyword evidence="3" id="KW-1185">Reference proteome</keyword>
<organism evidence="2 3">
    <name type="scientific">Geosmithia morbida</name>
    <dbReference type="NCBI Taxonomy" id="1094350"/>
    <lineage>
        <taxon>Eukaryota</taxon>
        <taxon>Fungi</taxon>
        <taxon>Dikarya</taxon>
        <taxon>Ascomycota</taxon>
        <taxon>Pezizomycotina</taxon>
        <taxon>Sordariomycetes</taxon>
        <taxon>Hypocreomycetidae</taxon>
        <taxon>Hypocreales</taxon>
        <taxon>Bionectriaceae</taxon>
        <taxon>Geosmithia</taxon>
    </lineage>
</organism>
<proteinExistence type="predicted"/>